<sequence length="130" mass="14610">MEEHDGEFAMAQGLLVAADSSRPFRAGGRTRHISYRPMGSSHRLDNTDSVSFYLALDDIVDEPVMAQASLSLLDQDGMPVHDYTLSTRVNNSSTSIDRTFGYERFIGREELERSEYLEDDCFAVSHRATV</sequence>
<dbReference type="Pfam" id="PF22486">
    <property type="entry name" value="MATH_2"/>
    <property type="match status" value="1"/>
</dbReference>
<dbReference type="SUPFAM" id="SSF49599">
    <property type="entry name" value="TRAF domain-like"/>
    <property type="match status" value="1"/>
</dbReference>
<dbReference type="CDD" id="cd00121">
    <property type="entry name" value="MATH"/>
    <property type="match status" value="1"/>
</dbReference>
<dbReference type="EMBL" id="LWDX02036917">
    <property type="protein sequence ID" value="OEL25585.1"/>
    <property type="molecule type" value="Genomic_DNA"/>
</dbReference>
<dbReference type="GO" id="GO:0016567">
    <property type="term" value="P:protein ubiquitination"/>
    <property type="evidence" value="ECO:0007669"/>
    <property type="project" value="InterPro"/>
</dbReference>
<protein>
    <recommendedName>
        <fullName evidence="1">MATH domain-containing protein</fullName>
    </recommendedName>
</protein>
<gene>
    <name evidence="2" type="ORF">BAE44_0013397</name>
</gene>
<dbReference type="PANTHER" id="PTHR26379:SF382">
    <property type="entry name" value="OS10G0435900 PROTEIN"/>
    <property type="match status" value="1"/>
</dbReference>
<comment type="caution">
    <text evidence="2">The sequence shown here is derived from an EMBL/GenBank/DDBJ whole genome shotgun (WGS) entry which is preliminary data.</text>
</comment>
<feature type="domain" description="MATH" evidence="1">
    <location>
        <begin position="1"/>
        <end position="128"/>
    </location>
</feature>
<evidence type="ECO:0000259" key="1">
    <source>
        <dbReference type="PROSITE" id="PS50144"/>
    </source>
</evidence>
<dbReference type="InterPro" id="IPR045005">
    <property type="entry name" value="BPM1-6"/>
</dbReference>
<accession>A0A1E5VKE4</accession>
<dbReference type="AlphaFoldDB" id="A0A1E5VKE4"/>
<reference evidence="2 3" key="1">
    <citation type="submission" date="2016-09" db="EMBL/GenBank/DDBJ databases">
        <title>The draft genome of Dichanthelium oligosanthes: A C3 panicoid grass species.</title>
        <authorList>
            <person name="Studer A.J."/>
            <person name="Schnable J.C."/>
            <person name="Brutnell T.P."/>
        </authorList>
    </citation>
    <scope>NUCLEOTIDE SEQUENCE [LARGE SCALE GENOMIC DNA]</scope>
    <source>
        <strain evidence="3">cv. Kellogg 1175</strain>
        <tissue evidence="2">Leaf</tissue>
    </source>
</reference>
<dbReference type="Gene3D" id="2.60.210.10">
    <property type="entry name" value="Apoptosis, Tumor Necrosis Factor Receptor Associated Protein 2, Chain A"/>
    <property type="match status" value="1"/>
</dbReference>
<name>A0A1E5VKE4_9POAL</name>
<dbReference type="Proteomes" id="UP000095767">
    <property type="component" value="Unassembled WGS sequence"/>
</dbReference>
<dbReference type="PROSITE" id="PS50144">
    <property type="entry name" value="MATH"/>
    <property type="match status" value="1"/>
</dbReference>
<organism evidence="2 3">
    <name type="scientific">Dichanthelium oligosanthes</name>
    <dbReference type="NCBI Taxonomy" id="888268"/>
    <lineage>
        <taxon>Eukaryota</taxon>
        <taxon>Viridiplantae</taxon>
        <taxon>Streptophyta</taxon>
        <taxon>Embryophyta</taxon>
        <taxon>Tracheophyta</taxon>
        <taxon>Spermatophyta</taxon>
        <taxon>Magnoliopsida</taxon>
        <taxon>Liliopsida</taxon>
        <taxon>Poales</taxon>
        <taxon>Poaceae</taxon>
        <taxon>PACMAD clade</taxon>
        <taxon>Panicoideae</taxon>
        <taxon>Panicodae</taxon>
        <taxon>Paniceae</taxon>
        <taxon>Dichantheliinae</taxon>
        <taxon>Dichanthelium</taxon>
    </lineage>
</organism>
<dbReference type="InterPro" id="IPR002083">
    <property type="entry name" value="MATH/TRAF_dom"/>
</dbReference>
<evidence type="ECO:0000313" key="2">
    <source>
        <dbReference type="EMBL" id="OEL25585.1"/>
    </source>
</evidence>
<evidence type="ECO:0000313" key="3">
    <source>
        <dbReference type="Proteomes" id="UP000095767"/>
    </source>
</evidence>
<dbReference type="STRING" id="888268.A0A1E5VKE4"/>
<proteinExistence type="predicted"/>
<dbReference type="InterPro" id="IPR008974">
    <property type="entry name" value="TRAF-like"/>
</dbReference>
<dbReference type="PANTHER" id="PTHR26379">
    <property type="entry name" value="BTB/POZ AND MATH DOMAIN-CONTAINING PROTEIN 1"/>
    <property type="match status" value="1"/>
</dbReference>
<keyword evidence="3" id="KW-1185">Reference proteome</keyword>
<dbReference type="OrthoDB" id="684466at2759"/>